<dbReference type="RefSeq" id="WP_040990927.1">
    <property type="nucleotide sequence ID" value="NZ_JBFRUC010000017.1"/>
</dbReference>
<evidence type="ECO:0000256" key="1">
    <source>
        <dbReference type="SAM" id="MobiDB-lite"/>
    </source>
</evidence>
<protein>
    <submittedName>
        <fullName evidence="2">Malate dehydrogenase</fullName>
    </submittedName>
</protein>
<evidence type="ECO:0000313" key="3">
    <source>
        <dbReference type="Proteomes" id="UP000031672"/>
    </source>
</evidence>
<dbReference type="OrthoDB" id="5817318at2"/>
<dbReference type="AlphaFoldDB" id="A0A0C2P4B4"/>
<dbReference type="Proteomes" id="UP000031672">
    <property type="component" value="Unassembled WGS sequence"/>
</dbReference>
<dbReference type="EMBL" id="JTKH01000021">
    <property type="protein sequence ID" value="KII77550.1"/>
    <property type="molecule type" value="Genomic_DNA"/>
</dbReference>
<sequence>MDIERLYKGMPLESEFGVSRVLVVDKEMQSVLVESQHSEEQSALNSEDIAEEPQLHQGCDQYY</sequence>
<comment type="caution">
    <text evidence="2">The sequence shown here is derived from an EMBL/GenBank/DDBJ whole genome shotgun (WGS) entry which is preliminary data.</text>
</comment>
<proteinExistence type="predicted"/>
<gene>
    <name evidence="2" type="ORF">OJ16_11905</name>
</gene>
<organism evidence="2 3">
    <name type="scientific">Vibrio renipiscarius</name>
    <dbReference type="NCBI Taxonomy" id="1461322"/>
    <lineage>
        <taxon>Bacteria</taxon>
        <taxon>Pseudomonadati</taxon>
        <taxon>Pseudomonadota</taxon>
        <taxon>Gammaproteobacteria</taxon>
        <taxon>Vibrionales</taxon>
        <taxon>Vibrionaceae</taxon>
        <taxon>Vibrio</taxon>
    </lineage>
</organism>
<reference evidence="2 3" key="1">
    <citation type="submission" date="2014-11" db="EMBL/GenBank/DDBJ databases">
        <title>Draft Genome Sequence of Vibrio piscirenalis strains CECT 8603T and CECT 8604, two marine Gammaproteobacterium isolated from cultured gilthead sea bream (Sparus aurata).</title>
        <authorList>
            <person name="Arahal D.R."/>
            <person name="Rodrigo-Torres L."/>
            <person name="Lucena T."/>
            <person name="Pujalte M.J."/>
        </authorList>
    </citation>
    <scope>NUCLEOTIDE SEQUENCE [LARGE SCALE GENOMIC DNA]</scope>
    <source>
        <strain evidence="2 3">DCR 1-4-2</strain>
    </source>
</reference>
<feature type="region of interest" description="Disordered" evidence="1">
    <location>
        <begin position="34"/>
        <end position="63"/>
    </location>
</feature>
<evidence type="ECO:0000313" key="2">
    <source>
        <dbReference type="EMBL" id="KII77550.1"/>
    </source>
</evidence>
<accession>A0A0C2P4B4</accession>
<name>A0A0C2P4B4_9VIBR</name>
<keyword evidence="3" id="KW-1185">Reference proteome</keyword>
<accession>A0A0C2NMP1</accession>